<accession>A0A0K8P1B1</accession>
<name>A0A0K8P1B1_PISS1</name>
<dbReference type="Proteomes" id="UP000037660">
    <property type="component" value="Unassembled WGS sequence"/>
</dbReference>
<evidence type="ECO:0000256" key="9">
    <source>
        <dbReference type="ARBA" id="ARBA00031501"/>
    </source>
</evidence>
<evidence type="ECO:0000256" key="4">
    <source>
        <dbReference type="ARBA" id="ARBA00020295"/>
    </source>
</evidence>
<reference evidence="12" key="1">
    <citation type="submission" date="2015-07" db="EMBL/GenBank/DDBJ databases">
        <title>Discovery of a poly(ethylene terephthalate assimilation.</title>
        <authorList>
            <person name="Yoshida S."/>
            <person name="Hiraga K."/>
            <person name="Takehana T."/>
            <person name="Taniguchi I."/>
            <person name="Yamaji H."/>
            <person name="Maeda Y."/>
            <person name="Toyohara K."/>
            <person name="Miyamoto K."/>
            <person name="Kimura Y."/>
            <person name="Oda K."/>
        </authorList>
    </citation>
    <scope>NUCLEOTIDE SEQUENCE [LARGE SCALE GENOMIC DNA]</scope>
    <source>
        <strain evidence="12">NBRC 110686 / TISTR 2288 / 201-F6</strain>
    </source>
</reference>
<dbReference type="GO" id="GO:0005975">
    <property type="term" value="P:carbohydrate metabolic process"/>
    <property type="evidence" value="ECO:0007669"/>
    <property type="project" value="InterPro"/>
</dbReference>
<dbReference type="SUPFAM" id="SSF51445">
    <property type="entry name" value="(Trans)glycosidases"/>
    <property type="match status" value="1"/>
</dbReference>
<evidence type="ECO:0000256" key="10">
    <source>
        <dbReference type="RuleBase" id="RU361207"/>
    </source>
</evidence>
<keyword evidence="6 10" id="KW-0808">Transferase</keyword>
<dbReference type="NCBIfam" id="NF011080">
    <property type="entry name" value="PRK14508.1-3"/>
    <property type="match status" value="1"/>
</dbReference>
<evidence type="ECO:0000313" key="12">
    <source>
        <dbReference type="Proteomes" id="UP000037660"/>
    </source>
</evidence>
<evidence type="ECO:0000256" key="3">
    <source>
        <dbReference type="ARBA" id="ARBA00012560"/>
    </source>
</evidence>
<evidence type="ECO:0000256" key="8">
    <source>
        <dbReference type="ARBA" id="ARBA00031423"/>
    </source>
</evidence>
<keyword evidence="5 10" id="KW-0328">Glycosyltransferase</keyword>
<dbReference type="EC" id="2.4.1.25" evidence="3 10"/>
<reference evidence="11 12" key="2">
    <citation type="journal article" date="2016" name="Science">
        <title>A bacterium that degrades and assimilates poly(ethylene terephthalate).</title>
        <authorList>
            <person name="Yoshida S."/>
            <person name="Hiraga K."/>
            <person name="Takehana T."/>
            <person name="Taniguchi I."/>
            <person name="Yamaji H."/>
            <person name="Maeda Y."/>
            <person name="Toyohara K."/>
            <person name="Miyamoto K."/>
            <person name="Kimura Y."/>
            <person name="Oda K."/>
        </authorList>
    </citation>
    <scope>NUCLEOTIDE SEQUENCE [LARGE SCALE GENOMIC DNA]</scope>
    <source>
        <strain evidence="12">NBRC 110686 / TISTR 2288 / 201-F6</strain>
    </source>
</reference>
<dbReference type="Pfam" id="PF02446">
    <property type="entry name" value="Glyco_hydro_77"/>
    <property type="match status" value="1"/>
</dbReference>
<dbReference type="NCBIfam" id="TIGR00217">
    <property type="entry name" value="malQ"/>
    <property type="match status" value="1"/>
</dbReference>
<comment type="similarity">
    <text evidence="2 10">Belongs to the disproportionating enzyme family.</text>
</comment>
<gene>
    <name evidence="11" type="ORF">ISF6_2253</name>
</gene>
<evidence type="ECO:0000256" key="2">
    <source>
        <dbReference type="ARBA" id="ARBA00005684"/>
    </source>
</evidence>
<comment type="caution">
    <text evidence="11">The sequence shown here is derived from an EMBL/GenBank/DDBJ whole genome shotgun (WGS) entry which is preliminary data.</text>
</comment>
<evidence type="ECO:0000313" key="11">
    <source>
        <dbReference type="EMBL" id="GAP36413.1"/>
    </source>
</evidence>
<keyword evidence="7 10" id="KW-0119">Carbohydrate metabolism</keyword>
<proteinExistence type="inferred from homology"/>
<dbReference type="GO" id="GO:0004134">
    <property type="term" value="F:4-alpha-glucanotransferase activity"/>
    <property type="evidence" value="ECO:0007669"/>
    <property type="project" value="UniProtKB-EC"/>
</dbReference>
<dbReference type="InterPro" id="IPR003385">
    <property type="entry name" value="Glyco_hydro_77"/>
</dbReference>
<dbReference type="STRING" id="1547922.ISF6_2253"/>
<dbReference type="PANTHER" id="PTHR32438:SF5">
    <property type="entry name" value="4-ALPHA-GLUCANOTRANSFERASE DPE1, CHLOROPLASTIC_AMYLOPLASTIC"/>
    <property type="match status" value="1"/>
</dbReference>
<dbReference type="PANTHER" id="PTHR32438">
    <property type="entry name" value="4-ALPHA-GLUCANOTRANSFERASE DPE1, CHLOROPLASTIC/AMYLOPLASTIC"/>
    <property type="match status" value="1"/>
</dbReference>
<organism evidence="11 12">
    <name type="scientific">Piscinibacter sakaiensis</name>
    <name type="common">Ideonella sakaiensis</name>
    <dbReference type="NCBI Taxonomy" id="1547922"/>
    <lineage>
        <taxon>Bacteria</taxon>
        <taxon>Pseudomonadati</taxon>
        <taxon>Pseudomonadota</taxon>
        <taxon>Betaproteobacteria</taxon>
        <taxon>Burkholderiales</taxon>
        <taxon>Sphaerotilaceae</taxon>
        <taxon>Piscinibacter</taxon>
    </lineage>
</organism>
<keyword evidence="12" id="KW-1185">Reference proteome</keyword>
<dbReference type="InterPro" id="IPR017853">
    <property type="entry name" value="GH"/>
</dbReference>
<evidence type="ECO:0000256" key="6">
    <source>
        <dbReference type="ARBA" id="ARBA00022679"/>
    </source>
</evidence>
<evidence type="ECO:0000256" key="5">
    <source>
        <dbReference type="ARBA" id="ARBA00022676"/>
    </source>
</evidence>
<evidence type="ECO:0000256" key="1">
    <source>
        <dbReference type="ARBA" id="ARBA00000439"/>
    </source>
</evidence>
<sequence length="507" mass="55076">MSAPFASLLDRRTSGVLLHVTSLPGPHGIGDFGPAAFRWVDWLAEAGQQLWQVLPLTPIGPGDSPYQSVSAFAGSPLMVALEPLVERGWLPPPDLAAAAFAPGRVDYARVVPWRMARLREAWAGFSASASAEDRADLTAWSAAEVGWLADYGLFMALEAAHGGAPWWTWPAPLARRDPAALSAARARHADEIAFWTFVQWCFDRQLAALKAHANARGIGLVGDLPIFVAHHSADCWARPDLYHLGADGQPSVVAGVPPDFFSATGQRWGNPLYDWRAMAADGYRWWTDRVRRMLAQADVFRIDHFRGFAACWEIPATSPTAIDGRWVPGPGRALFEAIEAALGRLPIIAEDLGIITPDVEALRDDCGFPGMRILQFAFGGDGRHAYLPHNHVPASVVYTGTHDNDTCLGWWRDAATPAERHAAGCYLGALGHDACDLHWAMVRAASTSVARTAIFPLQDVLGLDGSHRMNVPGRMGGHWAWRFDEAMLGDAGRVLRDITAISGRTPG</sequence>
<protein>
    <recommendedName>
        <fullName evidence="4 10">4-alpha-glucanotransferase</fullName>
        <ecNumber evidence="3 10">2.4.1.25</ecNumber>
    </recommendedName>
    <alternativeName>
        <fullName evidence="8 10">Amylomaltase</fullName>
    </alternativeName>
    <alternativeName>
        <fullName evidence="9 10">Disproportionating enzyme</fullName>
    </alternativeName>
</protein>
<evidence type="ECO:0000256" key="7">
    <source>
        <dbReference type="ARBA" id="ARBA00023277"/>
    </source>
</evidence>
<dbReference type="RefSeq" id="WP_082368287.1">
    <property type="nucleotide sequence ID" value="NZ_BBYR01000035.1"/>
</dbReference>
<dbReference type="Gene3D" id="3.20.20.80">
    <property type="entry name" value="Glycosidases"/>
    <property type="match status" value="1"/>
</dbReference>
<dbReference type="OrthoDB" id="9761577at2"/>
<dbReference type="EMBL" id="BBYR01000035">
    <property type="protein sequence ID" value="GAP36413.1"/>
    <property type="molecule type" value="Genomic_DNA"/>
</dbReference>
<dbReference type="AlphaFoldDB" id="A0A0K8P1B1"/>
<comment type="catalytic activity">
    <reaction evidence="1 10">
        <text>Transfers a segment of a (1-&gt;4)-alpha-D-glucan to a new position in an acceptor, which may be glucose or a (1-&gt;4)-alpha-D-glucan.</text>
        <dbReference type="EC" id="2.4.1.25"/>
    </reaction>
</comment>